<feature type="domain" description="Chemoreceptor zinc-binding" evidence="1">
    <location>
        <begin position="13"/>
        <end position="77"/>
    </location>
</feature>
<evidence type="ECO:0000313" key="2">
    <source>
        <dbReference type="EMBL" id="RWX45595.1"/>
    </source>
</evidence>
<dbReference type="EMBL" id="MTKO01000075">
    <property type="protein sequence ID" value="RWX45595.1"/>
    <property type="molecule type" value="Genomic_DNA"/>
</dbReference>
<evidence type="ECO:0000259" key="1">
    <source>
        <dbReference type="Pfam" id="PF13682"/>
    </source>
</evidence>
<dbReference type="AlphaFoldDB" id="A0A444IY51"/>
<gene>
    <name evidence="2" type="ORF">H206_02982</name>
</gene>
<dbReference type="InterPro" id="IPR025991">
    <property type="entry name" value="Chemoreceptor_zinc-bind_dom"/>
</dbReference>
<dbReference type="Proteomes" id="UP000287853">
    <property type="component" value="Unassembled WGS sequence"/>
</dbReference>
<dbReference type="Pfam" id="PF13682">
    <property type="entry name" value="CZB"/>
    <property type="match status" value="1"/>
</dbReference>
<organism evidence="2 3">
    <name type="scientific">Candidatus Electrothrix aarhusensis</name>
    <dbReference type="NCBI Taxonomy" id="1859131"/>
    <lineage>
        <taxon>Bacteria</taxon>
        <taxon>Pseudomonadati</taxon>
        <taxon>Thermodesulfobacteriota</taxon>
        <taxon>Desulfobulbia</taxon>
        <taxon>Desulfobulbales</taxon>
        <taxon>Desulfobulbaceae</taxon>
        <taxon>Candidatus Electrothrix</taxon>
    </lineage>
</organism>
<accession>A0A444IY51</accession>
<proteinExistence type="predicted"/>
<protein>
    <submittedName>
        <fullName evidence="2">Chemoreceptor zinc-binding domain-containing protein</fullName>
    </submittedName>
</protein>
<keyword evidence="2" id="KW-0675">Receptor</keyword>
<dbReference type="Gene3D" id="1.20.120.30">
    <property type="entry name" value="Aspartate receptor, ligand-binding domain"/>
    <property type="match status" value="1"/>
</dbReference>
<sequence>MDIMNLQMATIAHLQWKSKLSDFFYGVEDLSHSQVPDHCTCDFGKWLNASGLQEFSIFPEMRELVPLHKDIHDRIKHMVQMPKEIRKSDTGKKALKEFKAKCDKFVQLLETVETQAKSA</sequence>
<name>A0A444IY51_9BACT</name>
<comment type="caution">
    <text evidence="2">The sequence shown here is derived from an EMBL/GenBank/DDBJ whole genome shotgun (WGS) entry which is preliminary data.</text>
</comment>
<reference evidence="2 3" key="1">
    <citation type="submission" date="2017-01" db="EMBL/GenBank/DDBJ databases">
        <title>The cable genome- insights into the physiology and evolution of filamentous bacteria capable of sulfide oxidation via long distance electron transfer.</title>
        <authorList>
            <person name="Schreiber L."/>
            <person name="Bjerg J.T."/>
            <person name="Boggild A."/>
            <person name="Van De Vossenberg J."/>
            <person name="Meysman F."/>
            <person name="Nielsen L.P."/>
            <person name="Schramm A."/>
            <person name="Kjeldsen K.U."/>
        </authorList>
    </citation>
    <scope>NUCLEOTIDE SEQUENCE [LARGE SCALE GENOMIC DNA]</scope>
    <source>
        <strain evidence="2">MCF</strain>
    </source>
</reference>
<evidence type="ECO:0000313" key="3">
    <source>
        <dbReference type="Proteomes" id="UP000287853"/>
    </source>
</evidence>
<keyword evidence="3" id="KW-1185">Reference proteome</keyword>